<gene>
    <name evidence="15" type="ORF">KC01_LOCUS756</name>
</gene>
<dbReference type="Pfam" id="PF07686">
    <property type="entry name" value="V-set"/>
    <property type="match status" value="1"/>
</dbReference>
<dbReference type="Pfam" id="PF00193">
    <property type="entry name" value="Xlink"/>
    <property type="match status" value="2"/>
</dbReference>
<dbReference type="GO" id="GO:0007417">
    <property type="term" value="P:central nervous system development"/>
    <property type="evidence" value="ECO:0007669"/>
    <property type="project" value="TreeGrafter"/>
</dbReference>
<feature type="domain" description="Ig-like" evidence="13">
    <location>
        <begin position="50"/>
        <end position="173"/>
    </location>
</feature>
<evidence type="ECO:0000256" key="1">
    <source>
        <dbReference type="ARBA" id="ARBA00004498"/>
    </source>
</evidence>
<dbReference type="SMART" id="SM00445">
    <property type="entry name" value="LINK"/>
    <property type="match status" value="2"/>
</dbReference>
<dbReference type="InterPro" id="IPR003599">
    <property type="entry name" value="Ig_sub"/>
</dbReference>
<dbReference type="PROSITE" id="PS01241">
    <property type="entry name" value="LINK_1"/>
    <property type="match status" value="2"/>
</dbReference>
<keyword evidence="16" id="KW-1185">Reference proteome</keyword>
<dbReference type="Gene3D" id="3.10.100.10">
    <property type="entry name" value="Mannose-Binding Protein A, subunit A"/>
    <property type="match status" value="2"/>
</dbReference>
<evidence type="ECO:0000256" key="3">
    <source>
        <dbReference type="ARBA" id="ARBA00022530"/>
    </source>
</evidence>
<comment type="subcellular location">
    <subcellularLocation>
        <location evidence="1">Secreted</location>
        <location evidence="1">Extracellular space</location>
        <location evidence="1">Extracellular matrix</location>
    </subcellularLocation>
</comment>
<dbReference type="AlphaFoldDB" id="A0AAV2IWP3"/>
<dbReference type="EMBL" id="OZ035823">
    <property type="protein sequence ID" value="CAL1568065.1"/>
    <property type="molecule type" value="Genomic_DNA"/>
</dbReference>
<dbReference type="CDD" id="cd03517">
    <property type="entry name" value="Link_domain_CSPGs_modules_1_3"/>
    <property type="match status" value="1"/>
</dbReference>
<dbReference type="InterPro" id="IPR007110">
    <property type="entry name" value="Ig-like_dom"/>
</dbReference>
<dbReference type="InterPro" id="IPR050691">
    <property type="entry name" value="Hyaluronan_bind_Proteoglycan"/>
</dbReference>
<dbReference type="FunFam" id="3.10.100.10:FF:000002">
    <property type="entry name" value="Hyaluronan proteoglycan link protein 1"/>
    <property type="match status" value="1"/>
</dbReference>
<dbReference type="SUPFAM" id="SSF48726">
    <property type="entry name" value="Immunoglobulin"/>
    <property type="match status" value="1"/>
</dbReference>
<proteinExistence type="predicted"/>
<evidence type="ECO:0000256" key="2">
    <source>
        <dbReference type="ARBA" id="ARBA00022525"/>
    </source>
</evidence>
<dbReference type="GO" id="GO:0045202">
    <property type="term" value="C:synapse"/>
    <property type="evidence" value="ECO:0007669"/>
    <property type="project" value="TreeGrafter"/>
</dbReference>
<dbReference type="CDD" id="cd03520">
    <property type="entry name" value="Link_domain_CSPGs_modules_2_4"/>
    <property type="match status" value="1"/>
</dbReference>
<keyword evidence="4" id="KW-0245">EGF-like domain</keyword>
<evidence type="ECO:0000256" key="5">
    <source>
        <dbReference type="ARBA" id="ARBA00022729"/>
    </source>
</evidence>
<dbReference type="GO" id="GO:0005540">
    <property type="term" value="F:hyaluronic acid binding"/>
    <property type="evidence" value="ECO:0007669"/>
    <property type="project" value="InterPro"/>
</dbReference>
<dbReference type="GO" id="GO:0005615">
    <property type="term" value="C:extracellular space"/>
    <property type="evidence" value="ECO:0007669"/>
    <property type="project" value="TreeGrafter"/>
</dbReference>
<feature type="disulfide bond" evidence="12">
    <location>
        <begin position="321"/>
        <end position="342"/>
    </location>
</feature>
<evidence type="ECO:0000256" key="7">
    <source>
        <dbReference type="ARBA" id="ARBA00022837"/>
    </source>
</evidence>
<dbReference type="InterPro" id="IPR000538">
    <property type="entry name" value="Link_dom"/>
</dbReference>
<protein>
    <recommendedName>
        <fullName evidence="17">Versican core protein</fullName>
    </recommendedName>
</protein>
<name>A0AAV2IWP3_KNICA</name>
<sequence length="405" mass="44999">MRCCSPSRRRVRGVCGFAADLRQSFEMMPYMFTHVFCLVCLCSGLPQQGPSHQMKLETAAPVRASLADHATLPCRFSITSDWVSLPTFGATEDPLRVKWTKLEDDGERLVVVAQGEDMKVGAEYTDRVQLPKFPMISQDASLVMSKLRASDAGLYRCELMLDMDNIQATVTLNITGVVFHYRAKTSRYSLDFPKAVEACLTAGASIASPEQLAAAYEDGLDQCDAGWLADQTVRYPIKVPRPGCAGDLMGKPGVRTYGVRDPSEKYDVFCFIDQLQGEVIYPPIKEKLTLDQAKAECEKHNMVLASPGQLFAAWRAGLNRCDNGWLSDGSVRYPINVPRPQCGRGLLGVRTLYKYENQTGYPDHTDKHGAYCFKAGLSPKNDQQTVGGNFGTNFSHMQHRDYKMT</sequence>
<keyword evidence="5" id="KW-0732">Signal</keyword>
<dbReference type="InterPro" id="IPR013783">
    <property type="entry name" value="Ig-like_fold"/>
</dbReference>
<keyword evidence="2" id="KW-0964">Secreted</keyword>
<keyword evidence="9 12" id="KW-1015">Disulfide bond</keyword>
<dbReference type="GO" id="GO:0010001">
    <property type="term" value="P:glial cell differentiation"/>
    <property type="evidence" value="ECO:0007669"/>
    <property type="project" value="TreeGrafter"/>
</dbReference>
<dbReference type="Proteomes" id="UP001497482">
    <property type="component" value="Chromosome 1"/>
</dbReference>
<dbReference type="PANTHER" id="PTHR22804:SF6">
    <property type="entry name" value="VERSICAN CORE PROTEIN"/>
    <property type="match status" value="1"/>
</dbReference>
<evidence type="ECO:0000256" key="4">
    <source>
        <dbReference type="ARBA" id="ARBA00022536"/>
    </source>
</evidence>
<dbReference type="PRINTS" id="PR01265">
    <property type="entry name" value="LINKMODULE"/>
</dbReference>
<dbReference type="GO" id="GO:0007155">
    <property type="term" value="P:cell adhesion"/>
    <property type="evidence" value="ECO:0007669"/>
    <property type="project" value="InterPro"/>
</dbReference>
<reference evidence="15 16" key="1">
    <citation type="submission" date="2024-04" db="EMBL/GenBank/DDBJ databases">
        <authorList>
            <person name="Waldvogel A.-M."/>
            <person name="Schoenle A."/>
        </authorList>
    </citation>
    <scope>NUCLEOTIDE SEQUENCE [LARGE SCALE GENOMIC DNA]</scope>
</reference>
<evidence type="ECO:0000256" key="12">
    <source>
        <dbReference type="PROSITE-ProRule" id="PRU00323"/>
    </source>
</evidence>
<evidence type="ECO:0000256" key="9">
    <source>
        <dbReference type="ARBA" id="ARBA00023157"/>
    </source>
</evidence>
<keyword evidence="8" id="KW-0654">Proteoglycan</keyword>
<dbReference type="GO" id="GO:0072534">
    <property type="term" value="C:perineuronal net"/>
    <property type="evidence" value="ECO:0007669"/>
    <property type="project" value="TreeGrafter"/>
</dbReference>
<dbReference type="InterPro" id="IPR016187">
    <property type="entry name" value="CTDL_fold"/>
</dbReference>
<dbReference type="PROSITE" id="PS50963">
    <property type="entry name" value="LINK_2"/>
    <property type="match status" value="2"/>
</dbReference>
<keyword evidence="7" id="KW-0106">Calcium</keyword>
<accession>A0AAV2IWP3</accession>
<dbReference type="PROSITE" id="PS50835">
    <property type="entry name" value="IG_LIKE"/>
    <property type="match status" value="1"/>
</dbReference>
<dbReference type="GO" id="GO:0001501">
    <property type="term" value="P:skeletal system development"/>
    <property type="evidence" value="ECO:0007669"/>
    <property type="project" value="TreeGrafter"/>
</dbReference>
<feature type="disulfide bond" evidence="12">
    <location>
        <begin position="223"/>
        <end position="244"/>
    </location>
</feature>
<evidence type="ECO:0000256" key="10">
    <source>
        <dbReference type="ARBA" id="ARBA00023180"/>
    </source>
</evidence>
<evidence type="ECO:0000259" key="13">
    <source>
        <dbReference type="PROSITE" id="PS50835"/>
    </source>
</evidence>
<keyword evidence="6" id="KW-0677">Repeat</keyword>
<evidence type="ECO:0000256" key="6">
    <source>
        <dbReference type="ARBA" id="ARBA00022737"/>
    </source>
</evidence>
<evidence type="ECO:0000259" key="14">
    <source>
        <dbReference type="PROSITE" id="PS50963"/>
    </source>
</evidence>
<evidence type="ECO:0000256" key="8">
    <source>
        <dbReference type="ARBA" id="ARBA00022974"/>
    </source>
</evidence>
<dbReference type="PANTHER" id="PTHR22804">
    <property type="entry name" value="AGGRECAN/VERSICAN PROTEOGLYCAN"/>
    <property type="match status" value="1"/>
</dbReference>
<dbReference type="InterPro" id="IPR036179">
    <property type="entry name" value="Ig-like_dom_sf"/>
</dbReference>
<keyword evidence="11" id="KW-0393">Immunoglobulin domain</keyword>
<evidence type="ECO:0008006" key="17">
    <source>
        <dbReference type="Google" id="ProtNLM"/>
    </source>
</evidence>
<feature type="domain" description="Link" evidence="14">
    <location>
        <begin position="177"/>
        <end position="272"/>
    </location>
</feature>
<comment type="caution">
    <text evidence="12">Lacks conserved residue(s) required for the propagation of feature annotation.</text>
</comment>
<organism evidence="15 16">
    <name type="scientific">Knipowitschia caucasica</name>
    <name type="common">Caucasian dwarf goby</name>
    <name type="synonym">Pomatoschistus caucasicus</name>
    <dbReference type="NCBI Taxonomy" id="637954"/>
    <lineage>
        <taxon>Eukaryota</taxon>
        <taxon>Metazoa</taxon>
        <taxon>Chordata</taxon>
        <taxon>Craniata</taxon>
        <taxon>Vertebrata</taxon>
        <taxon>Euteleostomi</taxon>
        <taxon>Actinopterygii</taxon>
        <taxon>Neopterygii</taxon>
        <taxon>Teleostei</taxon>
        <taxon>Neoteleostei</taxon>
        <taxon>Acanthomorphata</taxon>
        <taxon>Gobiaria</taxon>
        <taxon>Gobiiformes</taxon>
        <taxon>Gobioidei</taxon>
        <taxon>Gobiidae</taxon>
        <taxon>Gobiinae</taxon>
        <taxon>Knipowitschia</taxon>
    </lineage>
</organism>
<dbReference type="InterPro" id="IPR013106">
    <property type="entry name" value="Ig_V-set"/>
</dbReference>
<dbReference type="Gene3D" id="2.60.40.10">
    <property type="entry name" value="Immunoglobulins"/>
    <property type="match status" value="1"/>
</dbReference>
<dbReference type="InterPro" id="IPR016186">
    <property type="entry name" value="C-type_lectin-like/link_sf"/>
</dbReference>
<keyword evidence="10" id="KW-0325">Glycoprotein</keyword>
<dbReference type="SMART" id="SM00406">
    <property type="entry name" value="IGv"/>
    <property type="match status" value="1"/>
</dbReference>
<dbReference type="FunFam" id="3.10.100.10:FF:000011">
    <property type="entry name" value="Aggrecan core protein"/>
    <property type="match status" value="1"/>
</dbReference>
<feature type="domain" description="Link" evidence="14">
    <location>
        <begin position="275"/>
        <end position="374"/>
    </location>
</feature>
<dbReference type="GO" id="GO:0002052">
    <property type="term" value="P:positive regulation of neuroblast proliferation"/>
    <property type="evidence" value="ECO:0007669"/>
    <property type="project" value="TreeGrafter"/>
</dbReference>
<dbReference type="SUPFAM" id="SSF56436">
    <property type="entry name" value="C-type lectin-like"/>
    <property type="match status" value="2"/>
</dbReference>
<keyword evidence="3" id="KW-0272">Extracellular matrix</keyword>
<dbReference type="SMART" id="SM00409">
    <property type="entry name" value="IG"/>
    <property type="match status" value="1"/>
</dbReference>
<evidence type="ECO:0000313" key="15">
    <source>
        <dbReference type="EMBL" id="CAL1568065.1"/>
    </source>
</evidence>
<evidence type="ECO:0000313" key="16">
    <source>
        <dbReference type="Proteomes" id="UP001497482"/>
    </source>
</evidence>
<evidence type="ECO:0000256" key="11">
    <source>
        <dbReference type="ARBA" id="ARBA00023319"/>
    </source>
</evidence>